<evidence type="ECO:0000256" key="18">
    <source>
        <dbReference type="ARBA" id="ARBA00023136"/>
    </source>
</evidence>
<evidence type="ECO:0000256" key="6">
    <source>
        <dbReference type="ARBA" id="ARBA00011137"/>
    </source>
</evidence>
<comment type="subcellular location">
    <subcellularLocation>
        <location evidence="4">Endosome</location>
        <location evidence="4">Multivesicular body membrane</location>
        <topology evidence="4">Single-pass type II membrane protein</topology>
    </subcellularLocation>
    <subcellularLocation>
        <location evidence="3">Prevacuolar compartment membrane</location>
        <topology evidence="3">Single-pass type II membrane protein</topology>
    </subcellularLocation>
</comment>
<dbReference type="CDD" id="cd00519">
    <property type="entry name" value="Lipase_3"/>
    <property type="match status" value="1"/>
</dbReference>
<dbReference type="GO" id="GO:0003755">
    <property type="term" value="F:peptidyl-prolyl cis-trans isomerase activity"/>
    <property type="evidence" value="ECO:0007669"/>
    <property type="project" value="UniProtKB-EC"/>
</dbReference>
<keyword evidence="15 22" id="KW-1133">Transmembrane helix</keyword>
<dbReference type="Gene3D" id="3.40.50.1820">
    <property type="entry name" value="alpha/beta hydrolase"/>
    <property type="match status" value="1"/>
</dbReference>
<dbReference type="InterPro" id="IPR002921">
    <property type="entry name" value="Fungal_lipase-type"/>
</dbReference>
<evidence type="ECO:0000256" key="15">
    <source>
        <dbReference type="ARBA" id="ARBA00022989"/>
    </source>
</evidence>
<evidence type="ECO:0000256" key="13">
    <source>
        <dbReference type="ARBA" id="ARBA00022963"/>
    </source>
</evidence>
<comment type="catalytic activity">
    <reaction evidence="2">
        <text>a triacylglycerol + H2O = a diacylglycerol + a fatty acid + H(+)</text>
        <dbReference type="Rhea" id="RHEA:12044"/>
        <dbReference type="ChEBI" id="CHEBI:15377"/>
        <dbReference type="ChEBI" id="CHEBI:15378"/>
        <dbReference type="ChEBI" id="CHEBI:17855"/>
        <dbReference type="ChEBI" id="CHEBI:18035"/>
        <dbReference type="ChEBI" id="CHEBI:28868"/>
        <dbReference type="EC" id="3.1.1.3"/>
    </reaction>
</comment>
<keyword evidence="25" id="KW-1185">Reference proteome</keyword>
<keyword evidence="18 22" id="KW-0472">Membrane</keyword>
<dbReference type="EMBL" id="PUHR01000234">
    <property type="protein sequence ID" value="KAG0657560.1"/>
    <property type="molecule type" value="Genomic_DNA"/>
</dbReference>
<dbReference type="AlphaFoldDB" id="A0A9P6VX16"/>
<dbReference type="Proteomes" id="UP000750334">
    <property type="component" value="Unassembled WGS sequence"/>
</dbReference>
<comment type="similarity">
    <text evidence="5">Belongs to the AB hydrolase superfamily. Lipase family.</text>
</comment>
<sequence>MSIKRQGIPSGRQRMIQGGIVLLGIISIIYLFYESHEVPIVATESTESYFVLDQIHRHGTGKYYQHHQTLEMTPEIVAEANLLYQMQEAHLKRETNEQQSLWSTNPRYRTQHPFTYKFQIDKHNKMVPRMNRRDPEYMEYLATDMGRESGTPEWSNELVTVPDVSDKDSVISLALMSSNAYVGIPHTGDWRNVTHPWDHKETEGFGWDGEGLRGHVFYNKHDDIVVISIKGTSAQGIPGAGDDETTANDKLNDNLLFSCCCARVSYLWNTVCDCYVKSNTCDESCLEKEIRRRDRYYQAVIDIYTDVLKKYPTATVWMTGHSLGGALAALVGRTFGLPVVTFEAPGELLAARRLHLPFPPGLPQYLDTVWHFGHTADPIYLGTCNGASSSCSIAGYAMETSCHSGQVCVYDVAKDKGWHVNMLNHRIHTVIDQILTVYNETAPSPAEVAQKPSDKIDLTKLYEPNPPVTHRVYMTLEYHDPLTDEPMRHNINIDLYGTVVPLTVKNFAFLSKGVKARVAGQDPNEIHVITYRETQFTKIVVDSFMQGGIVAPKYGAFSIHGGSWDDENFDLKHDRPGRITMANKGEPNTNNSEFMFITDTDAATQFDGKNVVFGQISAGLKELIDIIQYVKKDTDGKPLKPFKILYAVPEEYRLGNQKDIHEKYLEDLAAFRAGDSSKGVTLADSMTTVKVYKAKDPVPDKILYDSYSSSAFKNIFIVIVVIAACFGLYTYKDTILRKNNKIVSLR</sequence>
<evidence type="ECO:0000256" key="11">
    <source>
        <dbReference type="ARBA" id="ARBA00022753"/>
    </source>
</evidence>
<keyword evidence="14" id="KW-0735">Signal-anchor</keyword>
<evidence type="ECO:0000256" key="21">
    <source>
        <dbReference type="ARBA" id="ARBA00029828"/>
    </source>
</evidence>
<dbReference type="GO" id="GO:0006660">
    <property type="term" value="P:phosphatidylserine catabolic process"/>
    <property type="evidence" value="ECO:0007669"/>
    <property type="project" value="TreeGrafter"/>
</dbReference>
<reference evidence="24 25" key="1">
    <citation type="submission" date="2020-11" db="EMBL/GenBank/DDBJ databases">
        <title>Kefir isolates.</title>
        <authorList>
            <person name="Marcisauskas S."/>
            <person name="Kim Y."/>
            <person name="Blasche S."/>
        </authorList>
    </citation>
    <scope>NUCLEOTIDE SEQUENCE [LARGE SCALE GENOMIC DNA]</scope>
    <source>
        <strain evidence="24 25">OG2</strain>
    </source>
</reference>
<evidence type="ECO:0000256" key="16">
    <source>
        <dbReference type="ARBA" id="ARBA00023006"/>
    </source>
</evidence>
<dbReference type="InterPro" id="IPR029000">
    <property type="entry name" value="Cyclophilin-like_dom_sf"/>
</dbReference>
<comment type="subunit">
    <text evidence="6">Binds to both phosphatidylinositol (PI) and phosphatidylinositol 3,5-bisphosphate (PIP2).</text>
</comment>
<keyword evidence="16" id="KW-0072">Autophagy</keyword>
<dbReference type="GO" id="GO:0046461">
    <property type="term" value="P:neutral lipid catabolic process"/>
    <property type="evidence" value="ECO:0007669"/>
    <property type="project" value="TreeGrafter"/>
</dbReference>
<evidence type="ECO:0000256" key="20">
    <source>
        <dbReference type="ARBA" id="ARBA00024663"/>
    </source>
</evidence>
<evidence type="ECO:0000256" key="2">
    <source>
        <dbReference type="ARBA" id="ARBA00001024"/>
    </source>
</evidence>
<organism evidence="24 25">
    <name type="scientific">Maudiozyma exigua</name>
    <name type="common">Yeast</name>
    <name type="synonym">Kazachstania exigua</name>
    <dbReference type="NCBI Taxonomy" id="34358"/>
    <lineage>
        <taxon>Eukaryota</taxon>
        <taxon>Fungi</taxon>
        <taxon>Dikarya</taxon>
        <taxon>Ascomycota</taxon>
        <taxon>Saccharomycotina</taxon>
        <taxon>Saccharomycetes</taxon>
        <taxon>Saccharomycetales</taxon>
        <taxon>Saccharomycetaceae</taxon>
        <taxon>Maudiozyma</taxon>
    </lineage>
</organism>
<dbReference type="GO" id="GO:0004806">
    <property type="term" value="F:triacylglycerol lipase activity"/>
    <property type="evidence" value="ECO:0007669"/>
    <property type="project" value="UniProtKB-EC"/>
</dbReference>
<dbReference type="InterPro" id="IPR050805">
    <property type="entry name" value="ATG15_Lipase"/>
</dbReference>
<evidence type="ECO:0000256" key="19">
    <source>
        <dbReference type="ARBA" id="ARBA00023180"/>
    </source>
</evidence>
<feature type="domain" description="PPIase cyclophilin-type" evidence="23">
    <location>
        <begin position="478"/>
        <end position="644"/>
    </location>
</feature>
<comment type="function">
    <text evidence="20">Lipase which is essential for lysis of subvacuolar cytoplasm to vacuole targeted bodies and intravacuolar autophagic bodies. Involved in the lysis of intravacuolar multivesicular body (MVB) vesicles. The intravacuolar membrane disintegration by ATG15 is critical to life span extension.</text>
</comment>
<evidence type="ECO:0000256" key="8">
    <source>
        <dbReference type="ARBA" id="ARBA00018542"/>
    </source>
</evidence>
<evidence type="ECO:0000256" key="22">
    <source>
        <dbReference type="SAM" id="Phobius"/>
    </source>
</evidence>
<dbReference type="PRINTS" id="PR00153">
    <property type="entry name" value="CSAPPISMRASE"/>
</dbReference>
<dbReference type="PANTHER" id="PTHR47175">
    <property type="entry name" value="LIPASE ATG15-RELATED"/>
    <property type="match status" value="1"/>
</dbReference>
<dbReference type="GO" id="GO:0034727">
    <property type="term" value="P:piecemeal microautophagy of the nucleus"/>
    <property type="evidence" value="ECO:0007669"/>
    <property type="project" value="TreeGrafter"/>
</dbReference>
<name>A0A9P6VX16_MAUEX</name>
<keyword evidence="13" id="KW-0442">Lipid degradation</keyword>
<keyword evidence="19" id="KW-0325">Glycoprotein</keyword>
<comment type="caution">
    <text evidence="24">The sequence shown here is derived from an EMBL/GenBank/DDBJ whole genome shotgun (WGS) entry which is preliminary data.</text>
</comment>
<accession>A0A9P6VX16</accession>
<evidence type="ECO:0000313" key="24">
    <source>
        <dbReference type="EMBL" id="KAG0657560.1"/>
    </source>
</evidence>
<keyword evidence="11" id="KW-0967">Endosome</keyword>
<keyword evidence="12" id="KW-0378">Hydrolase</keyword>
<dbReference type="GO" id="GO:0005775">
    <property type="term" value="C:vacuolar lumen"/>
    <property type="evidence" value="ECO:0007669"/>
    <property type="project" value="TreeGrafter"/>
</dbReference>
<gene>
    <name evidence="24" type="primary">ATG15</name>
    <name evidence="24" type="ORF">C6P45_002415</name>
</gene>
<evidence type="ECO:0000256" key="3">
    <source>
        <dbReference type="ARBA" id="ARBA00004270"/>
    </source>
</evidence>
<evidence type="ECO:0000256" key="12">
    <source>
        <dbReference type="ARBA" id="ARBA00022801"/>
    </source>
</evidence>
<feature type="transmembrane region" description="Helical" evidence="22">
    <location>
        <begin position="15"/>
        <end position="33"/>
    </location>
</feature>
<dbReference type="EC" id="3.1.1.3" evidence="7"/>
<evidence type="ECO:0000256" key="1">
    <source>
        <dbReference type="ARBA" id="ARBA00000971"/>
    </source>
</evidence>
<evidence type="ECO:0000256" key="4">
    <source>
        <dbReference type="ARBA" id="ARBA00004343"/>
    </source>
</evidence>
<keyword evidence="17" id="KW-0443">Lipid metabolism</keyword>
<dbReference type="InterPro" id="IPR002130">
    <property type="entry name" value="Cyclophilin-type_PPIase_dom"/>
</dbReference>
<keyword evidence="10 22" id="KW-0812">Transmembrane</keyword>
<evidence type="ECO:0000256" key="9">
    <source>
        <dbReference type="ARBA" id="ARBA00019241"/>
    </source>
</evidence>
<evidence type="ECO:0000256" key="14">
    <source>
        <dbReference type="ARBA" id="ARBA00022968"/>
    </source>
</evidence>
<dbReference type="PROSITE" id="PS50072">
    <property type="entry name" value="CSA_PPIASE_2"/>
    <property type="match status" value="1"/>
</dbReference>
<evidence type="ECO:0000256" key="10">
    <source>
        <dbReference type="ARBA" id="ARBA00022692"/>
    </source>
</evidence>
<proteinExistence type="inferred from homology"/>
<evidence type="ECO:0000313" key="25">
    <source>
        <dbReference type="Proteomes" id="UP000750334"/>
    </source>
</evidence>
<dbReference type="GO" id="GO:0032585">
    <property type="term" value="C:multivesicular body membrane"/>
    <property type="evidence" value="ECO:0007669"/>
    <property type="project" value="UniProtKB-SubCell"/>
</dbReference>
<evidence type="ECO:0000256" key="17">
    <source>
        <dbReference type="ARBA" id="ARBA00023098"/>
    </source>
</evidence>
<dbReference type="InterPro" id="IPR029058">
    <property type="entry name" value="AB_hydrolase_fold"/>
</dbReference>
<dbReference type="Pfam" id="PF01764">
    <property type="entry name" value="Lipase_3"/>
    <property type="match status" value="1"/>
</dbReference>
<protein>
    <recommendedName>
        <fullName evidence="8">Putative lipase ATG15</fullName>
        <ecNumber evidence="7">3.1.1.3</ecNumber>
    </recommendedName>
    <alternativeName>
        <fullName evidence="21">Autophagy-related protein 15</fullName>
    </alternativeName>
    <alternativeName>
        <fullName evidence="9">Putative lipase atg15</fullName>
    </alternativeName>
</protein>
<evidence type="ECO:0000256" key="7">
    <source>
        <dbReference type="ARBA" id="ARBA00013279"/>
    </source>
</evidence>
<dbReference type="Pfam" id="PF00160">
    <property type="entry name" value="Pro_isomerase"/>
    <property type="match status" value="1"/>
</dbReference>
<feature type="transmembrane region" description="Helical" evidence="22">
    <location>
        <begin position="711"/>
        <end position="731"/>
    </location>
</feature>
<dbReference type="SUPFAM" id="SSF53474">
    <property type="entry name" value="alpha/beta-Hydrolases"/>
    <property type="match status" value="1"/>
</dbReference>
<evidence type="ECO:0000259" key="23">
    <source>
        <dbReference type="PROSITE" id="PS50072"/>
    </source>
</evidence>
<dbReference type="OrthoDB" id="58570at2759"/>
<dbReference type="PANTHER" id="PTHR47175:SF2">
    <property type="entry name" value="LIPASE ATG15-RELATED"/>
    <property type="match status" value="1"/>
</dbReference>
<dbReference type="Gene3D" id="2.40.100.10">
    <property type="entry name" value="Cyclophilin-like"/>
    <property type="match status" value="1"/>
</dbReference>
<dbReference type="GO" id="GO:0034496">
    <property type="term" value="P:multivesicular body membrane disassembly"/>
    <property type="evidence" value="ECO:0007669"/>
    <property type="project" value="TreeGrafter"/>
</dbReference>
<dbReference type="GO" id="GO:0004620">
    <property type="term" value="F:phospholipase activity"/>
    <property type="evidence" value="ECO:0007669"/>
    <property type="project" value="TreeGrafter"/>
</dbReference>
<dbReference type="SUPFAM" id="SSF50891">
    <property type="entry name" value="Cyclophilin-like"/>
    <property type="match status" value="1"/>
</dbReference>
<comment type="catalytic activity">
    <reaction evidence="1">
        <text>[protein]-peptidylproline (omega=180) = [protein]-peptidylproline (omega=0)</text>
        <dbReference type="Rhea" id="RHEA:16237"/>
        <dbReference type="Rhea" id="RHEA-COMP:10747"/>
        <dbReference type="Rhea" id="RHEA-COMP:10748"/>
        <dbReference type="ChEBI" id="CHEBI:83833"/>
        <dbReference type="ChEBI" id="CHEBI:83834"/>
        <dbReference type="EC" id="5.2.1.8"/>
    </reaction>
</comment>
<evidence type="ECO:0000256" key="5">
    <source>
        <dbReference type="ARBA" id="ARBA00010701"/>
    </source>
</evidence>